<name>A0ABV8P753_9SPHI</name>
<comment type="similarity">
    <text evidence="1">Belongs to the P-Pant transferase superfamily. Gsp/Sfp/HetI/AcpT family.</text>
</comment>
<feature type="domain" description="4'-phosphopantetheinyl transferase" evidence="3">
    <location>
        <begin position="122"/>
        <end position="203"/>
    </location>
</feature>
<comment type="caution">
    <text evidence="5">The sequence shown here is derived from an EMBL/GenBank/DDBJ whole genome shotgun (WGS) entry which is preliminary data.</text>
</comment>
<evidence type="ECO:0000313" key="6">
    <source>
        <dbReference type="Proteomes" id="UP001595789"/>
    </source>
</evidence>
<evidence type="ECO:0000256" key="2">
    <source>
        <dbReference type="ARBA" id="ARBA00022679"/>
    </source>
</evidence>
<evidence type="ECO:0000256" key="1">
    <source>
        <dbReference type="ARBA" id="ARBA00010990"/>
    </source>
</evidence>
<dbReference type="PANTHER" id="PTHR12215:SF10">
    <property type="entry name" value="L-AMINOADIPATE-SEMIALDEHYDE DEHYDROGENASE-PHOSPHOPANTETHEINYL TRANSFERASE"/>
    <property type="match status" value="1"/>
</dbReference>
<dbReference type="InterPro" id="IPR050559">
    <property type="entry name" value="P-Pant_transferase_sf"/>
</dbReference>
<keyword evidence="6" id="KW-1185">Reference proteome</keyword>
<protein>
    <submittedName>
        <fullName evidence="5">4'-phosphopantetheinyl transferase family protein</fullName>
    </submittedName>
</protein>
<dbReference type="Pfam" id="PF22624">
    <property type="entry name" value="AASDHPPT_N"/>
    <property type="match status" value="1"/>
</dbReference>
<feature type="domain" description="4'-phosphopantetheinyl transferase N-terminal" evidence="4">
    <location>
        <begin position="45"/>
        <end position="116"/>
    </location>
</feature>
<dbReference type="InterPro" id="IPR055066">
    <property type="entry name" value="AASDHPPT_N"/>
</dbReference>
<keyword evidence="2 5" id="KW-0808">Transferase</keyword>
<dbReference type="Pfam" id="PF01648">
    <property type="entry name" value="ACPS"/>
    <property type="match status" value="1"/>
</dbReference>
<accession>A0ABV8P753</accession>
<dbReference type="SUPFAM" id="SSF56214">
    <property type="entry name" value="4'-phosphopantetheinyl transferase"/>
    <property type="match status" value="2"/>
</dbReference>
<dbReference type="InterPro" id="IPR008278">
    <property type="entry name" value="4-PPantetheinyl_Trfase_dom"/>
</dbReference>
<sequence>MNNLINHVLHWQVYDKSIIIDDNYINVFKISVDIYQTIKDSCKLILTSDELNKANRFAQEDDKKRYIVGKFYSKMLLAKMMDKKPTDIHFEFNKYKKPYINNIHFNISHSGDYVVIGLSTNAIGVDIEYINTNLDYQNLIYQCFNGKEIKMITDLYSFYLFWTRKEALLKATGEGLTDNLPAIDCTVKNAERFGVFYELKSFKLNDGYFLSIASSKHQSMYKYWHLT</sequence>
<organism evidence="5 6">
    <name type="scientific">Pedobacter lithocola</name>
    <dbReference type="NCBI Taxonomy" id="1908239"/>
    <lineage>
        <taxon>Bacteria</taxon>
        <taxon>Pseudomonadati</taxon>
        <taxon>Bacteroidota</taxon>
        <taxon>Sphingobacteriia</taxon>
        <taxon>Sphingobacteriales</taxon>
        <taxon>Sphingobacteriaceae</taxon>
        <taxon>Pedobacter</taxon>
    </lineage>
</organism>
<dbReference type="Proteomes" id="UP001595789">
    <property type="component" value="Unassembled WGS sequence"/>
</dbReference>
<evidence type="ECO:0000313" key="5">
    <source>
        <dbReference type="EMBL" id="MFC4210505.1"/>
    </source>
</evidence>
<dbReference type="InterPro" id="IPR037143">
    <property type="entry name" value="4-PPantetheinyl_Trfase_dom_sf"/>
</dbReference>
<reference evidence="6" key="1">
    <citation type="journal article" date="2019" name="Int. J. Syst. Evol. Microbiol.">
        <title>The Global Catalogue of Microorganisms (GCM) 10K type strain sequencing project: providing services to taxonomists for standard genome sequencing and annotation.</title>
        <authorList>
            <consortium name="The Broad Institute Genomics Platform"/>
            <consortium name="The Broad Institute Genome Sequencing Center for Infectious Disease"/>
            <person name="Wu L."/>
            <person name="Ma J."/>
        </authorList>
    </citation>
    <scope>NUCLEOTIDE SEQUENCE [LARGE SCALE GENOMIC DNA]</scope>
    <source>
        <strain evidence="6">CCM 8691</strain>
    </source>
</reference>
<gene>
    <name evidence="5" type="ORF">ACFOWA_04895</name>
</gene>
<dbReference type="GO" id="GO:0016740">
    <property type="term" value="F:transferase activity"/>
    <property type="evidence" value="ECO:0007669"/>
    <property type="project" value="UniProtKB-KW"/>
</dbReference>
<evidence type="ECO:0000259" key="4">
    <source>
        <dbReference type="Pfam" id="PF22624"/>
    </source>
</evidence>
<proteinExistence type="inferred from homology"/>
<dbReference type="Gene3D" id="3.90.470.20">
    <property type="entry name" value="4'-phosphopantetheinyl transferase domain"/>
    <property type="match status" value="2"/>
</dbReference>
<dbReference type="EMBL" id="JBHSBW010000007">
    <property type="protein sequence ID" value="MFC4210505.1"/>
    <property type="molecule type" value="Genomic_DNA"/>
</dbReference>
<evidence type="ECO:0000259" key="3">
    <source>
        <dbReference type="Pfam" id="PF01648"/>
    </source>
</evidence>
<dbReference type="PANTHER" id="PTHR12215">
    <property type="entry name" value="PHOSPHOPANTETHEINE TRANSFERASE"/>
    <property type="match status" value="1"/>
</dbReference>
<dbReference type="RefSeq" id="WP_378982353.1">
    <property type="nucleotide sequence ID" value="NZ_JBHSBW010000007.1"/>
</dbReference>